<comment type="caution">
    <text evidence="1">The sequence shown here is derived from an EMBL/GenBank/DDBJ whole genome shotgun (WGS) entry which is preliminary data.</text>
</comment>
<dbReference type="EMBL" id="JAUTDP010000005">
    <property type="protein sequence ID" value="KAK3399537.1"/>
    <property type="molecule type" value="Genomic_DNA"/>
</dbReference>
<reference evidence="1" key="2">
    <citation type="submission" date="2023-07" db="EMBL/GenBank/DDBJ databases">
        <authorList>
            <consortium name="Lawrence Berkeley National Laboratory"/>
            <person name="Haridas S."/>
            <person name="Hensen N."/>
            <person name="Bonometti L."/>
            <person name="Westerberg I."/>
            <person name="Brannstrom I.O."/>
            <person name="Guillou S."/>
            <person name="Cros-Aarteil S."/>
            <person name="Calhoun S."/>
            <person name="Kuo A."/>
            <person name="Mondo S."/>
            <person name="Pangilinan J."/>
            <person name="Riley R."/>
            <person name="LaButti K."/>
            <person name="Andreopoulos B."/>
            <person name="Lipzen A."/>
            <person name="Chen C."/>
            <person name="Yanf M."/>
            <person name="Daum C."/>
            <person name="Ng V."/>
            <person name="Clum A."/>
            <person name="Steindorff A."/>
            <person name="Ohm R."/>
            <person name="Martin F."/>
            <person name="Silar P."/>
            <person name="Natvig D."/>
            <person name="Lalanne C."/>
            <person name="Gautier V."/>
            <person name="Ament-velasquez S.L."/>
            <person name="Kruys A."/>
            <person name="Hutchinson M.I."/>
            <person name="Powell A.J."/>
            <person name="Barry K."/>
            <person name="Miller A.N."/>
            <person name="Grigoriev I.V."/>
            <person name="Debuchy R."/>
            <person name="Gladieux P."/>
            <person name="Thoren M.H."/>
            <person name="Johannesson H."/>
        </authorList>
    </citation>
    <scope>NUCLEOTIDE SEQUENCE</scope>
    <source>
        <strain evidence="1">FGSC 1904</strain>
    </source>
</reference>
<evidence type="ECO:0000313" key="1">
    <source>
        <dbReference type="EMBL" id="KAK3399537.1"/>
    </source>
</evidence>
<evidence type="ECO:0000313" key="2">
    <source>
        <dbReference type="Proteomes" id="UP001281003"/>
    </source>
</evidence>
<reference evidence="1" key="1">
    <citation type="journal article" date="2023" name="Mol. Phylogenet. Evol.">
        <title>Genome-scale phylogeny and comparative genomics of the fungal order Sordariales.</title>
        <authorList>
            <person name="Hensen N."/>
            <person name="Bonometti L."/>
            <person name="Westerberg I."/>
            <person name="Brannstrom I.O."/>
            <person name="Guillou S."/>
            <person name="Cros-Aarteil S."/>
            <person name="Calhoun S."/>
            <person name="Haridas S."/>
            <person name="Kuo A."/>
            <person name="Mondo S."/>
            <person name="Pangilinan J."/>
            <person name="Riley R."/>
            <person name="LaButti K."/>
            <person name="Andreopoulos B."/>
            <person name="Lipzen A."/>
            <person name="Chen C."/>
            <person name="Yan M."/>
            <person name="Daum C."/>
            <person name="Ng V."/>
            <person name="Clum A."/>
            <person name="Steindorff A."/>
            <person name="Ohm R.A."/>
            <person name="Martin F."/>
            <person name="Silar P."/>
            <person name="Natvig D.O."/>
            <person name="Lalanne C."/>
            <person name="Gautier V."/>
            <person name="Ament-Velasquez S.L."/>
            <person name="Kruys A."/>
            <person name="Hutchinson M.I."/>
            <person name="Powell A.J."/>
            <person name="Barry K."/>
            <person name="Miller A.N."/>
            <person name="Grigoriev I.V."/>
            <person name="Debuchy R."/>
            <person name="Gladieux P."/>
            <person name="Hiltunen Thoren M."/>
            <person name="Johannesson H."/>
        </authorList>
    </citation>
    <scope>NUCLEOTIDE SEQUENCE</scope>
    <source>
        <strain evidence="1">FGSC 1904</strain>
    </source>
</reference>
<accession>A0AAE0PGQ8</accession>
<name>A0AAE0PGQ8_SORBR</name>
<gene>
    <name evidence="1" type="ORF">B0T20DRAFT_410210</name>
</gene>
<organism evidence="1 2">
    <name type="scientific">Sordaria brevicollis</name>
    <dbReference type="NCBI Taxonomy" id="83679"/>
    <lineage>
        <taxon>Eukaryota</taxon>
        <taxon>Fungi</taxon>
        <taxon>Dikarya</taxon>
        <taxon>Ascomycota</taxon>
        <taxon>Pezizomycotina</taxon>
        <taxon>Sordariomycetes</taxon>
        <taxon>Sordariomycetidae</taxon>
        <taxon>Sordariales</taxon>
        <taxon>Sordariaceae</taxon>
        <taxon>Sordaria</taxon>
    </lineage>
</organism>
<dbReference type="AlphaFoldDB" id="A0AAE0PGQ8"/>
<sequence>MNDFSSHLISKHASVSDDCLPNNSTITQLSSMSQCKATPGSLSSTKALWRNGSAFDSRSKGYPFKSGWGHSVSLFGYFLVFDSTVNSHSWFLKSCTLFVAGLHFRFEALCLVGVEIFYAGICKCEFSFFCRLEHSTSIDHFY</sequence>
<dbReference type="Proteomes" id="UP001281003">
    <property type="component" value="Unassembled WGS sequence"/>
</dbReference>
<keyword evidence="2" id="KW-1185">Reference proteome</keyword>
<protein>
    <submittedName>
        <fullName evidence="1">Uncharacterized protein</fullName>
    </submittedName>
</protein>
<proteinExistence type="predicted"/>